<evidence type="ECO:0000259" key="8">
    <source>
        <dbReference type="Pfam" id="PF07715"/>
    </source>
</evidence>
<dbReference type="InterPro" id="IPR036942">
    <property type="entry name" value="Beta-barrel_TonB_sf"/>
</dbReference>
<keyword evidence="3 7" id="KW-1134">Transmembrane beta strand</keyword>
<dbReference type="NCBIfam" id="TIGR04057">
    <property type="entry name" value="SusC_RagA_signa"/>
    <property type="match status" value="1"/>
</dbReference>
<comment type="similarity">
    <text evidence="7">Belongs to the TonB-dependent receptor family.</text>
</comment>
<keyword evidence="6 7" id="KW-0998">Cell outer membrane</keyword>
<organism evidence="9 10">
    <name type="scientific">Butyricimonas hominis</name>
    <dbReference type="NCBI Taxonomy" id="2763032"/>
    <lineage>
        <taxon>Bacteria</taxon>
        <taxon>Pseudomonadati</taxon>
        <taxon>Bacteroidota</taxon>
        <taxon>Bacteroidia</taxon>
        <taxon>Bacteroidales</taxon>
        <taxon>Odoribacteraceae</taxon>
        <taxon>Butyricimonas</taxon>
    </lineage>
</organism>
<evidence type="ECO:0000256" key="6">
    <source>
        <dbReference type="ARBA" id="ARBA00023237"/>
    </source>
</evidence>
<name>A0ABR7CV66_9BACT</name>
<feature type="domain" description="TonB-dependent receptor plug" evidence="8">
    <location>
        <begin position="189"/>
        <end position="320"/>
    </location>
</feature>
<comment type="subcellular location">
    <subcellularLocation>
        <location evidence="1 7">Cell outer membrane</location>
        <topology evidence="1 7">Multi-pass membrane protein</topology>
    </subcellularLocation>
</comment>
<keyword evidence="5 7" id="KW-0472">Membrane</keyword>
<gene>
    <name evidence="9" type="ORF">H8S64_00500</name>
</gene>
<comment type="caution">
    <text evidence="9">The sequence shown here is derived from an EMBL/GenBank/DDBJ whole genome shotgun (WGS) entry which is preliminary data.</text>
</comment>
<keyword evidence="10" id="KW-1185">Reference proteome</keyword>
<evidence type="ECO:0000256" key="3">
    <source>
        <dbReference type="ARBA" id="ARBA00022452"/>
    </source>
</evidence>
<dbReference type="Gene3D" id="2.40.170.20">
    <property type="entry name" value="TonB-dependent receptor, beta-barrel domain"/>
    <property type="match status" value="1"/>
</dbReference>
<dbReference type="InterPro" id="IPR018247">
    <property type="entry name" value="EF_Hand_1_Ca_BS"/>
</dbReference>
<keyword evidence="4 7" id="KW-0812">Transmembrane</keyword>
<evidence type="ECO:0000256" key="2">
    <source>
        <dbReference type="ARBA" id="ARBA00022448"/>
    </source>
</evidence>
<evidence type="ECO:0000313" key="10">
    <source>
        <dbReference type="Proteomes" id="UP000646484"/>
    </source>
</evidence>
<dbReference type="PROSITE" id="PS52016">
    <property type="entry name" value="TONB_DEPENDENT_REC_3"/>
    <property type="match status" value="1"/>
</dbReference>
<evidence type="ECO:0000256" key="5">
    <source>
        <dbReference type="ARBA" id="ARBA00023136"/>
    </source>
</evidence>
<evidence type="ECO:0000256" key="7">
    <source>
        <dbReference type="PROSITE-ProRule" id="PRU01360"/>
    </source>
</evidence>
<dbReference type="Proteomes" id="UP000646484">
    <property type="component" value="Unassembled WGS sequence"/>
</dbReference>
<accession>A0ABR7CV66</accession>
<dbReference type="Pfam" id="PF13715">
    <property type="entry name" value="CarbopepD_reg_2"/>
    <property type="match status" value="1"/>
</dbReference>
<sequence length="1163" mass="130761">MTAMPVNAQDSKVTLHVKDMPLGDVVKELRKQTGKDFLFSNREVDANQKVTVDVTAKSLEDVLPLVFGKNYRFEIEENVVVVRPFVQMTASGQKGLLVSGVVLDEKQQPLPGVTVKLMGTTVGTATAQNGKFALHLPITKGTLEFSFVGFKTQQIAFSESTRDSIRVILKEDVAGLDEVQVIAYGQQKKRTVISAISSVRADDIKELPTHSLESLLQGHMAGVEVNNMSGAPGGGGSIVAIRGYNSLFVDKEGERSAEGDDRKYGTPLYVVDGVPIQAFTSPITGTNTLSNLDPSMIESIEVLKDAASAAIYGSRAGNGVILITTKKGRSGQAKFSVNVSYSASWLPETPTQTGGNLERKFNIYGLRNTVTPYQDKDGNWKIPTSYEEIYNFKGTSTNQPEYDWFWGTNGNCNTALFLQDSLNEFYNNSTDWWRYTYRTANVYNANIQASGGTEKVRYMLGAGYYKEEGIMNGSDYQRVNVLTNVSVHPTERLTLDNQISLSYTDRSRGGNTSSAKKVEGIVVNPMQTTTLYPGSSYIKEYMLERLNSVSQKNHGYGARYGMVLSYEIIRNLNLKISGSVDYSQENLNQFQPSALDKYYHWSVSDGNIGRNLSILNENLLNYSFTLRQNHNFGILLGLSFQKDQAYSNAGSGRNGPNDFVQYVQGQWGDNNGLVNLVDPALKDKQEPMYGSAYTYSSDFEEERMNSYFGRFMYNYKEKYMLEATIRRDGSSVFGEKVRWATFPSVAVGWAFSDEPFLKNLYWLSFGKVRVSWGKSGQKFRQRYLAHGLMKDSENSFNGSFGIEPDASGGVINRKLTWEETDQYDLGLDVSLFNYRVKLTADYYYRKTTGQLNQMKLPTDVSFHNFQWRNDLGVENQGFEVELTADFFRETAVKWRMKFNISRNWNRFVKSANNRDLQGNVLGKPLYRISVYKTDGFYNSMDEVPRYFTESNGIPKPLTAEGAYAIFFPGTRKILDLNGDGKISSDDMYYADSPLPLAHGGFINEITWKQFDLNVLFTYSLGRHTINSYKYLNADVAMTDGSPLLGDVRNYNVWTGPDGKHHDFPRVQLYSTLNNQYVGTYDEAIENVHFIRLKQLTLGYNLHERIAKKVGLSGVRLFLTMENLFLLTNYSGLDPETVDITSGVDALQAYPLPRKFTVGLTINF</sequence>
<dbReference type="SUPFAM" id="SSF56935">
    <property type="entry name" value="Porins"/>
    <property type="match status" value="1"/>
</dbReference>
<dbReference type="SUPFAM" id="SSF49464">
    <property type="entry name" value="Carboxypeptidase regulatory domain-like"/>
    <property type="match status" value="1"/>
</dbReference>
<dbReference type="PROSITE" id="PS00018">
    <property type="entry name" value="EF_HAND_1"/>
    <property type="match status" value="1"/>
</dbReference>
<keyword evidence="2 7" id="KW-0813">Transport</keyword>
<dbReference type="InterPro" id="IPR039426">
    <property type="entry name" value="TonB-dep_rcpt-like"/>
</dbReference>
<evidence type="ECO:0000313" key="9">
    <source>
        <dbReference type="EMBL" id="MBC5619571.1"/>
    </source>
</evidence>
<proteinExistence type="inferred from homology"/>
<evidence type="ECO:0000256" key="4">
    <source>
        <dbReference type="ARBA" id="ARBA00022692"/>
    </source>
</evidence>
<dbReference type="EMBL" id="JACOOH010000001">
    <property type="protein sequence ID" value="MBC5619571.1"/>
    <property type="molecule type" value="Genomic_DNA"/>
</dbReference>
<evidence type="ECO:0000256" key="1">
    <source>
        <dbReference type="ARBA" id="ARBA00004571"/>
    </source>
</evidence>
<protein>
    <submittedName>
        <fullName evidence="9">SusC/RagA family TonB-linked outer membrane protein</fullName>
    </submittedName>
</protein>
<dbReference type="InterPro" id="IPR008969">
    <property type="entry name" value="CarboxyPept-like_regulatory"/>
</dbReference>
<dbReference type="InterPro" id="IPR012910">
    <property type="entry name" value="Plug_dom"/>
</dbReference>
<dbReference type="InterPro" id="IPR037066">
    <property type="entry name" value="Plug_dom_sf"/>
</dbReference>
<dbReference type="Pfam" id="PF07715">
    <property type="entry name" value="Plug"/>
    <property type="match status" value="1"/>
</dbReference>
<dbReference type="InterPro" id="IPR023996">
    <property type="entry name" value="TonB-dep_OMP_SusC/RagA"/>
</dbReference>
<dbReference type="Gene3D" id="2.60.40.1120">
    <property type="entry name" value="Carboxypeptidase-like, regulatory domain"/>
    <property type="match status" value="1"/>
</dbReference>
<reference evidence="9 10" key="1">
    <citation type="submission" date="2020-08" db="EMBL/GenBank/DDBJ databases">
        <title>Genome public.</title>
        <authorList>
            <person name="Liu C."/>
            <person name="Sun Q."/>
        </authorList>
    </citation>
    <scope>NUCLEOTIDE SEQUENCE [LARGE SCALE GENOMIC DNA]</scope>
    <source>
        <strain evidence="9 10">NSJ-56</strain>
    </source>
</reference>
<dbReference type="InterPro" id="IPR023997">
    <property type="entry name" value="TonB-dep_OMP_SusC/RagA_CS"/>
</dbReference>
<dbReference type="Gene3D" id="2.170.130.10">
    <property type="entry name" value="TonB-dependent receptor, plug domain"/>
    <property type="match status" value="1"/>
</dbReference>
<dbReference type="NCBIfam" id="TIGR04056">
    <property type="entry name" value="OMP_RagA_SusC"/>
    <property type="match status" value="1"/>
</dbReference>